<dbReference type="SUPFAM" id="SSF53850">
    <property type="entry name" value="Periplasmic binding protein-like II"/>
    <property type="match status" value="1"/>
</dbReference>
<gene>
    <name evidence="11" type="ORF">IAB44_08090</name>
</gene>
<dbReference type="GO" id="GO:0042938">
    <property type="term" value="P:dipeptide transport"/>
    <property type="evidence" value="ECO:0007669"/>
    <property type="project" value="TreeGrafter"/>
</dbReference>
<feature type="signal peptide" evidence="9">
    <location>
        <begin position="1"/>
        <end position="20"/>
    </location>
</feature>
<dbReference type="PANTHER" id="PTHR30290">
    <property type="entry name" value="PERIPLASMIC BINDING COMPONENT OF ABC TRANSPORTER"/>
    <property type="match status" value="1"/>
</dbReference>
<evidence type="ECO:0000256" key="5">
    <source>
        <dbReference type="ARBA" id="ARBA00017393"/>
    </source>
</evidence>
<comment type="function">
    <text evidence="1">Part of the ABC transporter complex GsiABCD involved in glutathione import. Binds glutathione.</text>
</comment>
<dbReference type="Gene3D" id="3.40.190.10">
    <property type="entry name" value="Periplasmic binding protein-like II"/>
    <property type="match status" value="1"/>
</dbReference>
<reference evidence="11" key="1">
    <citation type="submission" date="2020-10" db="EMBL/GenBank/DDBJ databases">
        <authorList>
            <person name="Gilroy R."/>
        </authorList>
    </citation>
    <scope>NUCLEOTIDE SEQUENCE</scope>
    <source>
        <strain evidence="11">CHK190-19873</strain>
    </source>
</reference>
<evidence type="ECO:0000256" key="1">
    <source>
        <dbReference type="ARBA" id="ARBA00003489"/>
    </source>
</evidence>
<dbReference type="InterPro" id="IPR023765">
    <property type="entry name" value="SBP_5_CS"/>
</dbReference>
<dbReference type="PIRSF" id="PIRSF002741">
    <property type="entry name" value="MppA"/>
    <property type="match status" value="1"/>
</dbReference>
<proteinExistence type="inferred from homology"/>
<dbReference type="InterPro" id="IPR000914">
    <property type="entry name" value="SBP_5_dom"/>
</dbReference>
<comment type="subcellular location">
    <subcellularLocation>
        <location evidence="2">Cell membrane</location>
        <topology evidence="2">Lipid-anchor</topology>
    </subcellularLocation>
    <subcellularLocation>
        <location evidence="3">Periplasm</location>
    </subcellularLocation>
</comment>
<dbReference type="PROSITE" id="PS01040">
    <property type="entry name" value="SBP_BACTERIAL_5"/>
    <property type="match status" value="1"/>
</dbReference>
<feature type="chain" id="PRO_5038756033" description="Glutathione-binding protein GsiB" evidence="9">
    <location>
        <begin position="21"/>
        <end position="521"/>
    </location>
</feature>
<dbReference type="EMBL" id="DVIQ01000043">
    <property type="protein sequence ID" value="HIS31486.1"/>
    <property type="molecule type" value="Genomic_DNA"/>
</dbReference>
<evidence type="ECO:0000313" key="11">
    <source>
        <dbReference type="EMBL" id="HIS31486.1"/>
    </source>
</evidence>
<name>A0A9D1JJS9_9FIRM</name>
<comment type="caution">
    <text evidence="11">The sequence shown here is derived from an EMBL/GenBank/DDBJ whole genome shotgun (WGS) entry which is preliminary data.</text>
</comment>
<dbReference type="Gene3D" id="3.90.76.10">
    <property type="entry name" value="Dipeptide-binding Protein, Domain 1"/>
    <property type="match status" value="1"/>
</dbReference>
<protein>
    <recommendedName>
        <fullName evidence="5">Glutathione-binding protein GsiB</fullName>
    </recommendedName>
</protein>
<evidence type="ECO:0000256" key="3">
    <source>
        <dbReference type="ARBA" id="ARBA00004418"/>
    </source>
</evidence>
<dbReference type="GO" id="GO:0030288">
    <property type="term" value="C:outer membrane-bounded periplasmic space"/>
    <property type="evidence" value="ECO:0007669"/>
    <property type="project" value="TreeGrafter"/>
</dbReference>
<sequence length="521" mass="57417">MSLLLAGAMVFSTSAVTALAEEASSDSDFVIAIEGTVQSMDPQNISDTNSISATRGVYETLVTLDENQEIVGQLADSWEVSEDGLTYTFHLKEGVKFHDGTDFNSEAVLANFERVLDVANPIRSTSTYYTTDEDGNQVPRIESIDNPDDYTVVMTLVQPWGILLNRLTQMCFISPAAIEEYGNDVMYHPCGTGPFICEEGGWVEGDHVTMVRNEDYWGEKPGITSVTITEVPEAGTRTAMLQTGEADMVYPVTSDQIPAVEGIEGVTLTSGESNIMRYVTLNTNIAGLDDVNVRQALNYAIDKDAYVEVMYGGYGEAATSVVPKVIQYYESQKAYDYDQDRARTMLEEAGYGEDNPLSLTLWGDNTSQEIKAMTFIEQQLEAVGVQVEVVPMEPATVSENIYVDFEDAQVNMWYVNWSASDFSTDSSMRNLLHSSMIPPTSANAAYYDNLNFDEALDSGLAATDEEEQKEFYQTAQEIAWSDAPWLFLGTDQIVYAVTDSASGAYVTPDGTIRYQNVTVTE</sequence>
<dbReference type="GO" id="GO:1904680">
    <property type="term" value="F:peptide transmembrane transporter activity"/>
    <property type="evidence" value="ECO:0007669"/>
    <property type="project" value="TreeGrafter"/>
</dbReference>
<dbReference type="InterPro" id="IPR030678">
    <property type="entry name" value="Peptide/Ni-bd"/>
</dbReference>
<accession>A0A9D1JJS9</accession>
<dbReference type="AlphaFoldDB" id="A0A9D1JJS9"/>
<feature type="domain" description="Solute-binding protein family 5" evidence="10">
    <location>
        <begin position="69"/>
        <end position="435"/>
    </location>
</feature>
<evidence type="ECO:0000256" key="9">
    <source>
        <dbReference type="SAM" id="SignalP"/>
    </source>
</evidence>
<dbReference type="Gene3D" id="3.10.105.10">
    <property type="entry name" value="Dipeptide-binding Protein, Domain 3"/>
    <property type="match status" value="1"/>
</dbReference>
<evidence type="ECO:0000256" key="8">
    <source>
        <dbReference type="ARBA" id="ARBA00022764"/>
    </source>
</evidence>
<evidence type="ECO:0000256" key="7">
    <source>
        <dbReference type="ARBA" id="ARBA00022729"/>
    </source>
</evidence>
<reference evidence="11" key="2">
    <citation type="journal article" date="2021" name="PeerJ">
        <title>Extensive microbial diversity within the chicken gut microbiome revealed by metagenomics and culture.</title>
        <authorList>
            <person name="Gilroy R."/>
            <person name="Ravi A."/>
            <person name="Getino M."/>
            <person name="Pursley I."/>
            <person name="Horton D.L."/>
            <person name="Alikhan N.F."/>
            <person name="Baker D."/>
            <person name="Gharbi K."/>
            <person name="Hall N."/>
            <person name="Watson M."/>
            <person name="Adriaenssens E.M."/>
            <person name="Foster-Nyarko E."/>
            <person name="Jarju S."/>
            <person name="Secka A."/>
            <person name="Antonio M."/>
            <person name="Oren A."/>
            <person name="Chaudhuri R.R."/>
            <person name="La Ragione R."/>
            <person name="Hildebrand F."/>
            <person name="Pallen M.J."/>
        </authorList>
    </citation>
    <scope>NUCLEOTIDE SEQUENCE</scope>
    <source>
        <strain evidence="11">CHK190-19873</strain>
    </source>
</reference>
<keyword evidence="6" id="KW-0813">Transport</keyword>
<evidence type="ECO:0000256" key="4">
    <source>
        <dbReference type="ARBA" id="ARBA00005695"/>
    </source>
</evidence>
<dbReference type="GO" id="GO:0043190">
    <property type="term" value="C:ATP-binding cassette (ABC) transporter complex"/>
    <property type="evidence" value="ECO:0007669"/>
    <property type="project" value="InterPro"/>
</dbReference>
<dbReference type="InterPro" id="IPR039424">
    <property type="entry name" value="SBP_5"/>
</dbReference>
<dbReference type="PANTHER" id="PTHR30290:SF32">
    <property type="entry name" value="GLUTATHIONE-BINDING PROTEIN GSIB"/>
    <property type="match status" value="1"/>
</dbReference>
<organism evidence="11 12">
    <name type="scientific">Candidatus Limivivens intestinipullorum</name>
    <dbReference type="NCBI Taxonomy" id="2840858"/>
    <lineage>
        <taxon>Bacteria</taxon>
        <taxon>Bacillati</taxon>
        <taxon>Bacillota</taxon>
        <taxon>Clostridia</taxon>
        <taxon>Lachnospirales</taxon>
        <taxon>Lachnospiraceae</taxon>
        <taxon>Lachnospiraceae incertae sedis</taxon>
        <taxon>Candidatus Limivivens</taxon>
    </lineage>
</organism>
<evidence type="ECO:0000256" key="6">
    <source>
        <dbReference type="ARBA" id="ARBA00022448"/>
    </source>
</evidence>
<evidence type="ECO:0000259" key="10">
    <source>
        <dbReference type="Pfam" id="PF00496"/>
    </source>
</evidence>
<evidence type="ECO:0000256" key="2">
    <source>
        <dbReference type="ARBA" id="ARBA00004193"/>
    </source>
</evidence>
<keyword evidence="8" id="KW-0574">Periplasm</keyword>
<keyword evidence="7 9" id="KW-0732">Signal</keyword>
<dbReference type="Proteomes" id="UP000823935">
    <property type="component" value="Unassembled WGS sequence"/>
</dbReference>
<dbReference type="Pfam" id="PF00496">
    <property type="entry name" value="SBP_bac_5"/>
    <property type="match status" value="1"/>
</dbReference>
<comment type="similarity">
    <text evidence="4">Belongs to the bacterial solute-binding protein 5 family.</text>
</comment>
<evidence type="ECO:0000313" key="12">
    <source>
        <dbReference type="Proteomes" id="UP000823935"/>
    </source>
</evidence>